<dbReference type="InterPro" id="IPR050386">
    <property type="entry name" value="Glycosyl_hydrolase_5"/>
</dbReference>
<dbReference type="Gene3D" id="3.20.20.80">
    <property type="entry name" value="Glycosidases"/>
    <property type="match status" value="1"/>
</dbReference>
<keyword evidence="5 12" id="KW-0378">Hydrolase</keyword>
<dbReference type="InterPro" id="IPR001547">
    <property type="entry name" value="Glyco_hydro_5"/>
</dbReference>
<evidence type="ECO:0000256" key="8">
    <source>
        <dbReference type="ARBA" id="ARBA00036824"/>
    </source>
</evidence>
<dbReference type="GO" id="GO:0009251">
    <property type="term" value="P:glucan catabolic process"/>
    <property type="evidence" value="ECO:0007669"/>
    <property type="project" value="TreeGrafter"/>
</dbReference>
<feature type="domain" description="Glycoside hydrolase family 5" evidence="13">
    <location>
        <begin position="73"/>
        <end position="270"/>
    </location>
</feature>
<dbReference type="Pfam" id="PF00150">
    <property type="entry name" value="Cellulase"/>
    <property type="match status" value="1"/>
</dbReference>
<evidence type="ECO:0000256" key="7">
    <source>
        <dbReference type="ARBA" id="ARBA00023316"/>
    </source>
</evidence>
<evidence type="ECO:0000256" key="6">
    <source>
        <dbReference type="ARBA" id="ARBA00023295"/>
    </source>
</evidence>
<evidence type="ECO:0000256" key="3">
    <source>
        <dbReference type="ARBA" id="ARBA00022525"/>
    </source>
</evidence>
<gene>
    <name evidence="14" type="ORF">BABINDRAFT_171600</name>
</gene>
<comment type="similarity">
    <text evidence="2 12">Belongs to the glycosyl hydrolase 5 (cellulase A) family.</text>
</comment>
<evidence type="ECO:0000256" key="5">
    <source>
        <dbReference type="ARBA" id="ARBA00022801"/>
    </source>
</evidence>
<reference evidence="15" key="1">
    <citation type="submission" date="2016-05" db="EMBL/GenBank/DDBJ databases">
        <title>Comparative genomics of biotechnologically important yeasts.</title>
        <authorList>
            <consortium name="DOE Joint Genome Institute"/>
            <person name="Riley R."/>
            <person name="Haridas S."/>
            <person name="Wolfe K.H."/>
            <person name="Lopes M.R."/>
            <person name="Hittinger C.T."/>
            <person name="Goker M."/>
            <person name="Salamov A."/>
            <person name="Wisecaver J."/>
            <person name="Long T.M."/>
            <person name="Aerts A.L."/>
            <person name="Barry K."/>
            <person name="Choi C."/>
            <person name="Clum A."/>
            <person name="Coughlan A.Y."/>
            <person name="Deshpande S."/>
            <person name="Douglass A.P."/>
            <person name="Hanson S.J."/>
            <person name="Klenk H.-P."/>
            <person name="Labutti K."/>
            <person name="Lapidus A."/>
            <person name="Lindquist E."/>
            <person name="Lipzen A."/>
            <person name="Meier-Kolthoff J.P."/>
            <person name="Ohm R.A."/>
            <person name="Otillar R.P."/>
            <person name="Pangilinan J."/>
            <person name="Peng Y."/>
            <person name="Rokas A."/>
            <person name="Rosa C.A."/>
            <person name="Scheuner C."/>
            <person name="Sibirny A.A."/>
            <person name="Slot J.C."/>
            <person name="Stielow J.B."/>
            <person name="Sun H."/>
            <person name="Kurtzman C.P."/>
            <person name="Blackwell M."/>
            <person name="Grigoriev I.V."/>
            <person name="Jeffries T.W."/>
        </authorList>
    </citation>
    <scope>NUCLEOTIDE SEQUENCE [LARGE SCALE GENOMIC DNA]</scope>
    <source>
        <strain evidence="15">NRRL Y-12698</strain>
    </source>
</reference>
<dbReference type="EMBL" id="KV454432">
    <property type="protein sequence ID" value="ODQ79329.1"/>
    <property type="molecule type" value="Genomic_DNA"/>
</dbReference>
<keyword evidence="3" id="KW-0964">Secreted</keyword>
<comment type="catalytic activity">
    <reaction evidence="8">
        <text>Successive hydrolysis of beta-D-glucose units from the non-reducing ends of (1-&gt;3)-beta-D-glucans, releasing alpha-glucose.</text>
        <dbReference type="EC" id="3.2.1.58"/>
    </reaction>
</comment>
<evidence type="ECO:0000256" key="1">
    <source>
        <dbReference type="ARBA" id="ARBA00004613"/>
    </source>
</evidence>
<dbReference type="RefSeq" id="XP_018984657.1">
    <property type="nucleotide sequence ID" value="XM_019130824.1"/>
</dbReference>
<dbReference type="GO" id="GO:0071555">
    <property type="term" value="P:cell wall organization"/>
    <property type="evidence" value="ECO:0007669"/>
    <property type="project" value="UniProtKB-KW"/>
</dbReference>
<dbReference type="InterPro" id="IPR018087">
    <property type="entry name" value="Glyco_hydro_5_CS"/>
</dbReference>
<dbReference type="Proteomes" id="UP000094336">
    <property type="component" value="Unassembled WGS sequence"/>
</dbReference>
<accession>A0A1E3QNP3</accession>
<evidence type="ECO:0000256" key="4">
    <source>
        <dbReference type="ARBA" id="ARBA00022729"/>
    </source>
</evidence>
<protein>
    <recommendedName>
        <fullName evidence="11">Glucan 1,3-beta-glucosidase</fullName>
        <ecNumber evidence="9">3.2.1.58</ecNumber>
    </recommendedName>
    <alternativeName>
        <fullName evidence="10">Exo-1,3-beta-glucanase</fullName>
    </alternativeName>
</protein>
<keyword evidence="6 12" id="KW-0326">Glycosidase</keyword>
<dbReference type="AlphaFoldDB" id="A0A1E3QNP3"/>
<evidence type="ECO:0000256" key="10">
    <source>
        <dbReference type="ARBA" id="ARBA00041761"/>
    </source>
</evidence>
<keyword evidence="7" id="KW-0961">Cell wall biogenesis/degradation</keyword>
<evidence type="ECO:0000256" key="12">
    <source>
        <dbReference type="RuleBase" id="RU361153"/>
    </source>
</evidence>
<dbReference type="SUPFAM" id="SSF51445">
    <property type="entry name" value="(Trans)glycosidases"/>
    <property type="match status" value="1"/>
</dbReference>
<keyword evidence="4" id="KW-0732">Signal</keyword>
<sequence>MAVTTVAQPIIPEGGATLKLKKKSLGWDYNNDTLKGVNLGGWFVLEAYITPSLFNVFGSSPPVDEYHYTQTLGKEVALSRLNQHWSSFYTEADFKDIAGFGLNVVRIPIGYWAFQLLDNDPYVQGQEAYLDQALGWATAAGLKVWIDLHGAPGSQNGFDNSGLRDVVGFQQGNNVNVTLSVLSYIANKYGGSDYEGTVIGIELLNEPLGPVLDMGNLLEFYQQGYNNVRETGTDNVVILHDAFQALHYWDSYMNIPDYWNIVVDHHNYQVFSDGELSRTLGEHILTACNLGWSTKGESHWSVCGEWSAALTDCAPWLNGVGRGARWEGAYDGASYHGSCAGTQDISTWSQETRAGYRQYIEAQLDAYEYSGAGWIFWCYKTEGVAEWDFTILAGNQIFPIPLDSRQYPNQCGFN</sequence>
<dbReference type="OrthoDB" id="62120at2759"/>
<comment type="subcellular location">
    <subcellularLocation>
        <location evidence="1">Secreted</location>
    </subcellularLocation>
</comment>
<dbReference type="EC" id="3.2.1.58" evidence="9"/>
<dbReference type="FunFam" id="3.20.20.80:FF:000033">
    <property type="entry name" value="Glucan 1,3-beta-glucosidase A"/>
    <property type="match status" value="1"/>
</dbReference>
<keyword evidence="15" id="KW-1185">Reference proteome</keyword>
<dbReference type="GeneID" id="30148677"/>
<evidence type="ECO:0000256" key="11">
    <source>
        <dbReference type="ARBA" id="ARBA00073255"/>
    </source>
</evidence>
<evidence type="ECO:0000256" key="2">
    <source>
        <dbReference type="ARBA" id="ARBA00005641"/>
    </source>
</evidence>
<proteinExistence type="inferred from homology"/>
<evidence type="ECO:0000256" key="9">
    <source>
        <dbReference type="ARBA" id="ARBA00038929"/>
    </source>
</evidence>
<name>A0A1E3QNP3_9ASCO</name>
<dbReference type="GO" id="GO:0004338">
    <property type="term" value="F:glucan exo-1,3-beta-glucosidase activity"/>
    <property type="evidence" value="ECO:0007669"/>
    <property type="project" value="UniProtKB-EC"/>
</dbReference>
<dbReference type="PANTHER" id="PTHR31297">
    <property type="entry name" value="GLUCAN ENDO-1,6-BETA-GLUCOSIDASE B"/>
    <property type="match status" value="1"/>
</dbReference>
<evidence type="ECO:0000259" key="13">
    <source>
        <dbReference type="Pfam" id="PF00150"/>
    </source>
</evidence>
<dbReference type="PROSITE" id="PS00659">
    <property type="entry name" value="GLYCOSYL_HYDROL_F5"/>
    <property type="match status" value="1"/>
</dbReference>
<evidence type="ECO:0000313" key="14">
    <source>
        <dbReference type="EMBL" id="ODQ79329.1"/>
    </source>
</evidence>
<dbReference type="PANTHER" id="PTHR31297:SF1">
    <property type="entry name" value="GLUCAN 1,3-BETA-GLUCOSIDASE I_II-RELATED"/>
    <property type="match status" value="1"/>
</dbReference>
<organism evidence="14 15">
    <name type="scientific">Babjeviella inositovora NRRL Y-12698</name>
    <dbReference type="NCBI Taxonomy" id="984486"/>
    <lineage>
        <taxon>Eukaryota</taxon>
        <taxon>Fungi</taxon>
        <taxon>Dikarya</taxon>
        <taxon>Ascomycota</taxon>
        <taxon>Saccharomycotina</taxon>
        <taxon>Pichiomycetes</taxon>
        <taxon>Serinales incertae sedis</taxon>
        <taxon>Babjeviella</taxon>
    </lineage>
</organism>
<evidence type="ECO:0000313" key="15">
    <source>
        <dbReference type="Proteomes" id="UP000094336"/>
    </source>
</evidence>
<dbReference type="InterPro" id="IPR017853">
    <property type="entry name" value="GH"/>
</dbReference>
<dbReference type="GO" id="GO:0005576">
    <property type="term" value="C:extracellular region"/>
    <property type="evidence" value="ECO:0007669"/>
    <property type="project" value="UniProtKB-SubCell"/>
</dbReference>
<dbReference type="STRING" id="984486.A0A1E3QNP3"/>
<dbReference type="GO" id="GO:0009986">
    <property type="term" value="C:cell surface"/>
    <property type="evidence" value="ECO:0007669"/>
    <property type="project" value="TreeGrafter"/>
</dbReference>